<dbReference type="OrthoDB" id="67965at2759"/>
<comment type="caution">
    <text evidence="2">The sequence shown here is derived from an EMBL/GenBank/DDBJ whole genome shotgun (WGS) entry which is preliminary data.</text>
</comment>
<name>A0A9P4M384_9PEZI</name>
<dbReference type="PANTHER" id="PTHR32251">
    <property type="entry name" value="3-OXO-5-ALPHA-STEROID 4-DEHYDROGENASE"/>
    <property type="match status" value="1"/>
</dbReference>
<dbReference type="PROSITE" id="PS50244">
    <property type="entry name" value="S5A_REDUCTASE"/>
    <property type="match status" value="1"/>
</dbReference>
<organism evidence="2 3">
    <name type="scientific">Rhizodiscina lignyota</name>
    <dbReference type="NCBI Taxonomy" id="1504668"/>
    <lineage>
        <taxon>Eukaryota</taxon>
        <taxon>Fungi</taxon>
        <taxon>Dikarya</taxon>
        <taxon>Ascomycota</taxon>
        <taxon>Pezizomycotina</taxon>
        <taxon>Dothideomycetes</taxon>
        <taxon>Pleosporomycetidae</taxon>
        <taxon>Aulographales</taxon>
        <taxon>Rhizodiscinaceae</taxon>
        <taxon>Rhizodiscina</taxon>
    </lineage>
</organism>
<keyword evidence="1" id="KW-0812">Transmembrane</keyword>
<dbReference type="GO" id="GO:0016020">
    <property type="term" value="C:membrane"/>
    <property type="evidence" value="ECO:0007669"/>
    <property type="project" value="TreeGrafter"/>
</dbReference>
<dbReference type="Proteomes" id="UP000799772">
    <property type="component" value="Unassembled WGS sequence"/>
</dbReference>
<evidence type="ECO:0000313" key="3">
    <source>
        <dbReference type="Proteomes" id="UP000799772"/>
    </source>
</evidence>
<evidence type="ECO:0000313" key="2">
    <source>
        <dbReference type="EMBL" id="KAF2093012.1"/>
    </source>
</evidence>
<gene>
    <name evidence="2" type="ORF">NA57DRAFT_49043</name>
</gene>
<dbReference type="PANTHER" id="PTHR32251:SF15">
    <property type="entry name" value="3-OXO-5-ALPHA-STEROID 4-DEHYDROGENASE (DUF1295)"/>
    <property type="match status" value="1"/>
</dbReference>
<sequence>MARPDALSQTELRAKDFVPRGKKSSSPLNTTLFLGLRVLDCLIQYSILSQLYGTGVIKLFGGTIRPSPPTLHAGIAPIDALNLSAYRAVLLSMTCITTIKHIWFVLCVAEEAWTVSGAVIVAAFNTFWNTLNNLLFLCATTSAASSPRGETLANLYLLVGVALFLLGIGAEWQCEIQRRQFKADVRNKGKPFTGGLFSLVRHPNYSGYTLWRASGAMATSGMLSATLTGVFFLYDFSSRAIPALDEYCSKRYDNMWTNYKQKTPYTLVPYVL</sequence>
<dbReference type="AlphaFoldDB" id="A0A9P4M384"/>
<evidence type="ECO:0000256" key="1">
    <source>
        <dbReference type="SAM" id="Phobius"/>
    </source>
</evidence>
<keyword evidence="3" id="KW-1185">Reference proteome</keyword>
<accession>A0A9P4M384</accession>
<protein>
    <submittedName>
        <fullName evidence="2">ERG4/ERG24 ergosterol biosynthesis-like protein</fullName>
    </submittedName>
</protein>
<dbReference type="EMBL" id="ML978140">
    <property type="protein sequence ID" value="KAF2093012.1"/>
    <property type="molecule type" value="Genomic_DNA"/>
</dbReference>
<reference evidence="2" key="1">
    <citation type="journal article" date="2020" name="Stud. Mycol.">
        <title>101 Dothideomycetes genomes: a test case for predicting lifestyles and emergence of pathogens.</title>
        <authorList>
            <person name="Haridas S."/>
            <person name="Albert R."/>
            <person name="Binder M."/>
            <person name="Bloem J."/>
            <person name="Labutti K."/>
            <person name="Salamov A."/>
            <person name="Andreopoulos B."/>
            <person name="Baker S."/>
            <person name="Barry K."/>
            <person name="Bills G."/>
            <person name="Bluhm B."/>
            <person name="Cannon C."/>
            <person name="Castanera R."/>
            <person name="Culley D."/>
            <person name="Daum C."/>
            <person name="Ezra D."/>
            <person name="Gonzalez J."/>
            <person name="Henrissat B."/>
            <person name="Kuo A."/>
            <person name="Liang C."/>
            <person name="Lipzen A."/>
            <person name="Lutzoni F."/>
            <person name="Magnuson J."/>
            <person name="Mondo S."/>
            <person name="Nolan M."/>
            <person name="Ohm R."/>
            <person name="Pangilinan J."/>
            <person name="Park H.-J."/>
            <person name="Ramirez L."/>
            <person name="Alfaro M."/>
            <person name="Sun H."/>
            <person name="Tritt A."/>
            <person name="Yoshinaga Y."/>
            <person name="Zwiers L.-H."/>
            <person name="Turgeon B."/>
            <person name="Goodwin S."/>
            <person name="Spatafora J."/>
            <person name="Crous P."/>
            <person name="Grigoriev I."/>
        </authorList>
    </citation>
    <scope>NUCLEOTIDE SEQUENCE</scope>
    <source>
        <strain evidence="2">CBS 133067</strain>
    </source>
</reference>
<keyword evidence="1" id="KW-0472">Membrane</keyword>
<keyword evidence="1" id="KW-1133">Transmembrane helix</keyword>
<dbReference type="Pfam" id="PF06966">
    <property type="entry name" value="DUF1295"/>
    <property type="match status" value="1"/>
</dbReference>
<feature type="transmembrane region" description="Helical" evidence="1">
    <location>
        <begin position="155"/>
        <end position="172"/>
    </location>
</feature>
<dbReference type="InterPro" id="IPR010721">
    <property type="entry name" value="UstE-like"/>
</dbReference>
<dbReference type="Gene3D" id="1.20.120.1630">
    <property type="match status" value="1"/>
</dbReference>
<proteinExistence type="predicted"/>
<feature type="transmembrane region" description="Helical" evidence="1">
    <location>
        <begin position="102"/>
        <end position="124"/>
    </location>
</feature>